<dbReference type="PANTHER" id="PTHR13710:SF153">
    <property type="entry name" value="RECQ-LIKE DNA HELICASE BLM"/>
    <property type="match status" value="1"/>
</dbReference>
<dbReference type="GO" id="GO:0000724">
    <property type="term" value="P:double-strand break repair via homologous recombination"/>
    <property type="evidence" value="ECO:0007669"/>
    <property type="project" value="TreeGrafter"/>
</dbReference>
<dbReference type="GO" id="GO:0005737">
    <property type="term" value="C:cytoplasm"/>
    <property type="evidence" value="ECO:0007669"/>
    <property type="project" value="TreeGrafter"/>
</dbReference>
<feature type="domain" description="Helicase C-terminal" evidence="9">
    <location>
        <begin position="558"/>
        <end position="694"/>
    </location>
</feature>
<dbReference type="Pfam" id="PF00271">
    <property type="entry name" value="Helicase_C"/>
    <property type="match status" value="1"/>
</dbReference>
<dbReference type="AlphaFoldDB" id="A0A0L7L0A4"/>
<organism evidence="10 11">
    <name type="scientific">Operophtera brumata</name>
    <name type="common">Winter moth</name>
    <name type="synonym">Phalaena brumata</name>
    <dbReference type="NCBI Taxonomy" id="104452"/>
    <lineage>
        <taxon>Eukaryota</taxon>
        <taxon>Metazoa</taxon>
        <taxon>Ecdysozoa</taxon>
        <taxon>Arthropoda</taxon>
        <taxon>Hexapoda</taxon>
        <taxon>Insecta</taxon>
        <taxon>Pterygota</taxon>
        <taxon>Neoptera</taxon>
        <taxon>Endopterygota</taxon>
        <taxon>Lepidoptera</taxon>
        <taxon>Glossata</taxon>
        <taxon>Ditrysia</taxon>
        <taxon>Geometroidea</taxon>
        <taxon>Geometridae</taxon>
        <taxon>Larentiinae</taxon>
        <taxon>Operophtera</taxon>
    </lineage>
</organism>
<feature type="region of interest" description="Disordered" evidence="8">
    <location>
        <begin position="25"/>
        <end position="65"/>
    </location>
</feature>
<dbReference type="InterPro" id="IPR027417">
    <property type="entry name" value="P-loop_NTPase"/>
</dbReference>
<dbReference type="Gene3D" id="3.40.50.300">
    <property type="entry name" value="P-loop containing nucleotide triphosphate hydrolases"/>
    <property type="match status" value="2"/>
</dbReference>
<evidence type="ECO:0000259" key="9">
    <source>
        <dbReference type="PROSITE" id="PS51194"/>
    </source>
</evidence>
<dbReference type="STRING" id="104452.A0A0L7L0A4"/>
<dbReference type="GO" id="GO:0009378">
    <property type="term" value="F:four-way junction helicase activity"/>
    <property type="evidence" value="ECO:0007669"/>
    <property type="project" value="TreeGrafter"/>
</dbReference>
<evidence type="ECO:0000256" key="3">
    <source>
        <dbReference type="ARBA" id="ARBA00023235"/>
    </source>
</evidence>
<proteinExistence type="inferred from homology"/>
<feature type="compositionally biased region" description="Polar residues" evidence="8">
    <location>
        <begin position="25"/>
        <end position="43"/>
    </location>
</feature>
<dbReference type="GO" id="GO:0005634">
    <property type="term" value="C:nucleus"/>
    <property type="evidence" value="ECO:0007669"/>
    <property type="project" value="TreeGrafter"/>
</dbReference>
<dbReference type="CDD" id="cd18794">
    <property type="entry name" value="SF2_C_RecQ"/>
    <property type="match status" value="1"/>
</dbReference>
<evidence type="ECO:0000256" key="4">
    <source>
        <dbReference type="ARBA" id="ARBA00023242"/>
    </source>
</evidence>
<dbReference type="SUPFAM" id="SSF52540">
    <property type="entry name" value="P-loop containing nucleoside triphosphate hydrolases"/>
    <property type="match status" value="2"/>
</dbReference>
<comment type="similarity">
    <text evidence="1">Belongs to the helicase family. RecQ subfamily.</text>
</comment>
<feature type="compositionally biased region" description="Basic and acidic residues" evidence="8">
    <location>
        <begin position="50"/>
        <end position="65"/>
    </location>
</feature>
<dbReference type="EC" id="5.6.2.4" evidence="6"/>
<dbReference type="GO" id="GO:0003677">
    <property type="term" value="F:DNA binding"/>
    <property type="evidence" value="ECO:0007669"/>
    <property type="project" value="UniProtKB-KW"/>
</dbReference>
<dbReference type="EMBL" id="JTDY01003835">
    <property type="protein sequence ID" value="KOB68933.1"/>
    <property type="molecule type" value="Genomic_DNA"/>
</dbReference>
<feature type="region of interest" description="Disordered" evidence="8">
    <location>
        <begin position="226"/>
        <end position="246"/>
    </location>
</feature>
<dbReference type="PANTHER" id="PTHR13710">
    <property type="entry name" value="DNA HELICASE RECQ FAMILY MEMBER"/>
    <property type="match status" value="1"/>
</dbReference>
<evidence type="ECO:0000256" key="2">
    <source>
        <dbReference type="ARBA" id="ARBA00023125"/>
    </source>
</evidence>
<comment type="catalytic activity">
    <reaction evidence="5">
        <text>Couples ATP hydrolysis with the unwinding of duplex DNA by translocating in the 3'-5' direction.</text>
        <dbReference type="EC" id="5.6.2.4"/>
    </reaction>
</comment>
<reference evidence="10 11" key="1">
    <citation type="journal article" date="2015" name="Genome Biol. Evol.">
        <title>The genome of winter moth (Operophtera brumata) provides a genomic perspective on sexual dimorphism and phenology.</title>
        <authorList>
            <person name="Derks M.F."/>
            <person name="Smit S."/>
            <person name="Salis L."/>
            <person name="Schijlen E."/>
            <person name="Bossers A."/>
            <person name="Mateman C."/>
            <person name="Pijl A.S."/>
            <person name="de Ridder D."/>
            <person name="Groenen M.A."/>
            <person name="Visser M.E."/>
            <person name="Megens H.J."/>
        </authorList>
    </citation>
    <scope>NUCLEOTIDE SEQUENCE [LARGE SCALE GENOMIC DNA]</scope>
    <source>
        <strain evidence="10">WM2013NL</strain>
        <tissue evidence="10">Head and thorax</tissue>
    </source>
</reference>
<dbReference type="InterPro" id="IPR036388">
    <property type="entry name" value="WH-like_DNA-bd_sf"/>
</dbReference>
<keyword evidence="11" id="KW-1185">Reference proteome</keyword>
<dbReference type="Pfam" id="PF16124">
    <property type="entry name" value="RecQ_Zn_bind"/>
    <property type="match status" value="1"/>
</dbReference>
<sequence>MLENSKYKRKGTSVMSSLRTLQASVDRISATSSPSKDNIQTSPIKRRGLRTPDKNSPKTDKDPLRRLKIDDTISAFLSDVAKQPAVRNIQKKVFEAFDRIPNCIKDKFPGYDKKTYAKVKYYKSKLKSVINTKANFISKQVTESHEQKNDSNETNASESLMEDYNDLDNLDLETSQICDKNTTADKYNFPETSTPDFAKFNKAGPSKTIYSDLMAKKSISFDAFSPGSDSKNDVSNQSDSALDNDSVNKSKGKFVFKKPSRLTIDENNTPVRDIQSNIAERIRNATEKLKPITLQDSPKYTPMANSSVEFQPSQLSQNSVMNYNKPCSLVSPIVKDPIPDDVDDPDHIIPIDIDDTDLLPTTSNVMNLSDSISNNSSIELINNKEILVNDDGWPEYRIEDFEDDIEILTCKNSKEINLMEQSVVENDGKAKYEGMGDFAAGTQNDGITGEFDGKDYPHSSLMMEMFIEKFGLKSFRPNQLQIPAAHLSGDISVATTDEIYLKLSMREPPLKLLYVTPEKVSNSPKFQSMLDMLYSRGKISSFNRPNLVYTILEKKPKSVNQDIINIIKERFIRDSGIVYCLSRKECENLSDDLRKAGVNAAPYHAGLPDKKRETIQSGWVADKFKVADVRYVIHHSMPKSVEGYYQEAGRAGRDGERAHCLLYYSYADVMERNASPEAKRVHIENLLRMVEVCESVGECRRAQVLAYLGERFDRELCRKDKRTACDNCLNSQEYKPVDVTEDCKVIVRCIRGMNSNTRAAFTLLHIADALKGYTKQFETPYKTSKILTKTPVLHDDHLNCTINLL</sequence>
<name>A0A0L7L0A4_OPEBR</name>
<keyword evidence="3" id="KW-0413">Isomerase</keyword>
<dbReference type="InterPro" id="IPR032284">
    <property type="entry name" value="RecQ_Zn-bd"/>
</dbReference>
<comment type="caution">
    <text evidence="10">The sequence shown here is derived from an EMBL/GenBank/DDBJ whole genome shotgun (WGS) entry which is preliminary data.</text>
</comment>
<dbReference type="PROSITE" id="PS51194">
    <property type="entry name" value="HELICASE_CTER"/>
    <property type="match status" value="1"/>
</dbReference>
<evidence type="ECO:0000256" key="6">
    <source>
        <dbReference type="ARBA" id="ARBA00034808"/>
    </source>
</evidence>
<evidence type="ECO:0000256" key="1">
    <source>
        <dbReference type="ARBA" id="ARBA00005446"/>
    </source>
</evidence>
<keyword evidence="2" id="KW-0238">DNA-binding</keyword>
<dbReference type="SMART" id="SM00490">
    <property type="entry name" value="HELICc"/>
    <property type="match status" value="1"/>
</dbReference>
<evidence type="ECO:0000256" key="7">
    <source>
        <dbReference type="ARBA" id="ARBA00044542"/>
    </source>
</evidence>
<protein>
    <recommendedName>
        <fullName evidence="6">DNA 3'-5' helicase</fullName>
        <ecNumber evidence="6">5.6.2.4</ecNumber>
    </recommendedName>
    <alternativeName>
        <fullName evidence="7">DNA 3'-5' helicase BLM</fullName>
    </alternativeName>
</protein>
<dbReference type="InterPro" id="IPR001650">
    <property type="entry name" value="Helicase_C-like"/>
</dbReference>
<feature type="compositionally biased region" description="Polar residues" evidence="8">
    <location>
        <begin position="227"/>
        <end position="246"/>
    </location>
</feature>
<dbReference type="GO" id="GO:0005694">
    <property type="term" value="C:chromosome"/>
    <property type="evidence" value="ECO:0007669"/>
    <property type="project" value="TreeGrafter"/>
</dbReference>
<accession>A0A0L7L0A4</accession>
<gene>
    <name evidence="10" type="ORF">OBRU01_17711</name>
</gene>
<keyword evidence="4" id="KW-0539">Nucleus</keyword>
<dbReference type="GO" id="GO:0043138">
    <property type="term" value="F:3'-5' DNA helicase activity"/>
    <property type="evidence" value="ECO:0007669"/>
    <property type="project" value="UniProtKB-EC"/>
</dbReference>
<evidence type="ECO:0000256" key="5">
    <source>
        <dbReference type="ARBA" id="ARBA00034617"/>
    </source>
</evidence>
<evidence type="ECO:0000313" key="11">
    <source>
        <dbReference type="Proteomes" id="UP000037510"/>
    </source>
</evidence>
<dbReference type="Proteomes" id="UP000037510">
    <property type="component" value="Unassembled WGS sequence"/>
</dbReference>
<dbReference type="Gene3D" id="1.10.10.10">
    <property type="entry name" value="Winged helix-like DNA-binding domain superfamily/Winged helix DNA-binding domain"/>
    <property type="match status" value="1"/>
</dbReference>
<evidence type="ECO:0000256" key="8">
    <source>
        <dbReference type="SAM" id="MobiDB-lite"/>
    </source>
</evidence>
<evidence type="ECO:0000313" key="10">
    <source>
        <dbReference type="EMBL" id="KOB68933.1"/>
    </source>
</evidence>